<proteinExistence type="predicted"/>
<dbReference type="InterPro" id="IPR001020">
    <property type="entry name" value="PTS_HPr_His_P_site"/>
</dbReference>
<dbReference type="InterPro" id="IPR002114">
    <property type="entry name" value="PTS_HPr_Ser_P_site"/>
</dbReference>
<keyword evidence="6" id="KW-0598">Phosphotransferase system</keyword>
<dbReference type="CDD" id="cd00367">
    <property type="entry name" value="PTS-HPr_like"/>
    <property type="match status" value="1"/>
</dbReference>
<evidence type="ECO:0000256" key="6">
    <source>
        <dbReference type="ARBA" id="ARBA00022683"/>
    </source>
</evidence>
<dbReference type="SUPFAM" id="SSF55594">
    <property type="entry name" value="HPr-like"/>
    <property type="match status" value="1"/>
</dbReference>
<evidence type="ECO:0000256" key="4">
    <source>
        <dbReference type="ARBA" id="ARBA00022490"/>
    </source>
</evidence>
<dbReference type="InterPro" id="IPR000032">
    <property type="entry name" value="HPr-like"/>
</dbReference>
<feature type="domain" description="HPr" evidence="7">
    <location>
        <begin position="1"/>
        <end position="86"/>
    </location>
</feature>
<reference evidence="8" key="1">
    <citation type="submission" date="2021-12" db="EMBL/GenBank/DDBJ databases">
        <title>Alicyclobacillaceae gen. nov., sp. nov., isolated from chalcocite enrichment system.</title>
        <authorList>
            <person name="Jiang Z."/>
        </authorList>
    </citation>
    <scope>NUCLEOTIDE SEQUENCE</scope>
    <source>
        <strain evidence="8">MYW30-H2</strain>
    </source>
</reference>
<comment type="subcellular location">
    <subcellularLocation>
        <location evidence="2">Cytoplasm</location>
    </subcellularLocation>
</comment>
<gene>
    <name evidence="8" type="ORF">LSG31_10860</name>
</gene>
<dbReference type="Gene3D" id="3.30.1340.10">
    <property type="entry name" value="HPr-like"/>
    <property type="match status" value="1"/>
</dbReference>
<evidence type="ECO:0000256" key="5">
    <source>
        <dbReference type="ARBA" id="ARBA00022597"/>
    </source>
</evidence>
<keyword evidence="4" id="KW-0963">Cytoplasm</keyword>
<dbReference type="RefSeq" id="WP_347439275.1">
    <property type="nucleotide sequence ID" value="NZ_CP089291.1"/>
</dbReference>
<dbReference type="NCBIfam" id="TIGR01003">
    <property type="entry name" value="PTS_HPr_family"/>
    <property type="match status" value="1"/>
</dbReference>
<dbReference type="PROSITE" id="PS51350">
    <property type="entry name" value="PTS_HPR_DOM"/>
    <property type="match status" value="1"/>
</dbReference>
<dbReference type="InterPro" id="IPR050399">
    <property type="entry name" value="HPr"/>
</dbReference>
<dbReference type="PANTHER" id="PTHR33705:SF2">
    <property type="entry name" value="PHOSPHOCARRIER PROTEIN NPR"/>
    <property type="match status" value="1"/>
</dbReference>
<evidence type="ECO:0000256" key="3">
    <source>
        <dbReference type="ARBA" id="ARBA00020422"/>
    </source>
</evidence>
<organism evidence="8 9">
    <name type="scientific">Fodinisporobacter ferrooxydans</name>
    <dbReference type="NCBI Taxonomy" id="2901836"/>
    <lineage>
        <taxon>Bacteria</taxon>
        <taxon>Bacillati</taxon>
        <taxon>Bacillota</taxon>
        <taxon>Bacilli</taxon>
        <taxon>Bacillales</taxon>
        <taxon>Alicyclobacillaceae</taxon>
        <taxon>Fodinisporobacter</taxon>
    </lineage>
</organism>
<dbReference type="PRINTS" id="PR00107">
    <property type="entry name" value="PHOSPHOCPHPR"/>
</dbReference>
<dbReference type="InterPro" id="IPR035895">
    <property type="entry name" value="HPr-like_sf"/>
</dbReference>
<protein>
    <recommendedName>
        <fullName evidence="3">Phosphocarrier protein HPr</fullName>
    </recommendedName>
</protein>
<dbReference type="Pfam" id="PF00381">
    <property type="entry name" value="PTS-HPr"/>
    <property type="match status" value="1"/>
</dbReference>
<accession>A0ABY4CQ34</accession>
<dbReference type="PANTHER" id="PTHR33705">
    <property type="entry name" value="PHOSPHOCARRIER PROTEIN HPR"/>
    <property type="match status" value="1"/>
</dbReference>
<sequence>MLEKSLTIQLAQGLHARPASEFVKAATSFQSEVHLSKQGKKVNAKSIMGLMSLAVKKGDQITLTVDGADESKAMAALETLLVEGNE</sequence>
<dbReference type="Proteomes" id="UP000830167">
    <property type="component" value="Chromosome"/>
</dbReference>
<keyword evidence="9" id="KW-1185">Reference proteome</keyword>
<evidence type="ECO:0000313" key="9">
    <source>
        <dbReference type="Proteomes" id="UP000830167"/>
    </source>
</evidence>
<keyword evidence="5" id="KW-0762">Sugar transport</keyword>
<evidence type="ECO:0000256" key="1">
    <source>
        <dbReference type="ARBA" id="ARBA00003681"/>
    </source>
</evidence>
<name>A0ABY4CQ34_9BACL</name>
<dbReference type="EMBL" id="CP089291">
    <property type="protein sequence ID" value="UOF92607.1"/>
    <property type="molecule type" value="Genomic_DNA"/>
</dbReference>
<evidence type="ECO:0000313" key="8">
    <source>
        <dbReference type="EMBL" id="UOF92607.1"/>
    </source>
</evidence>
<comment type="function">
    <text evidence="1">General (non sugar-specific) component of the phosphoenolpyruvate-dependent sugar phosphotransferase system (sugar PTS). This major carbohydrate active-transport system catalyzes the phosphorylation of incoming sugar substrates concomitantly with their translocation across the cell membrane. The phosphoryl group from phosphoenolpyruvate (PEP) is transferred to the phosphoryl carrier protein HPr by enzyme I. Phospho-HPr then transfers it to the PTS EIIA domain.</text>
</comment>
<keyword evidence="5" id="KW-0813">Transport</keyword>
<dbReference type="PROSITE" id="PS00589">
    <property type="entry name" value="PTS_HPR_SER"/>
    <property type="match status" value="1"/>
</dbReference>
<dbReference type="PROSITE" id="PS00369">
    <property type="entry name" value="PTS_HPR_HIS"/>
    <property type="match status" value="1"/>
</dbReference>
<evidence type="ECO:0000259" key="7">
    <source>
        <dbReference type="PROSITE" id="PS51350"/>
    </source>
</evidence>
<evidence type="ECO:0000256" key="2">
    <source>
        <dbReference type="ARBA" id="ARBA00004496"/>
    </source>
</evidence>